<feature type="domain" description="Major facilitator superfamily (MFS) profile" evidence="7">
    <location>
        <begin position="154"/>
        <end position="611"/>
    </location>
</feature>
<dbReference type="InterPro" id="IPR020846">
    <property type="entry name" value="MFS_dom"/>
</dbReference>
<organism evidence="8">
    <name type="scientific">Timema tahoe</name>
    <dbReference type="NCBI Taxonomy" id="61484"/>
    <lineage>
        <taxon>Eukaryota</taxon>
        <taxon>Metazoa</taxon>
        <taxon>Ecdysozoa</taxon>
        <taxon>Arthropoda</taxon>
        <taxon>Hexapoda</taxon>
        <taxon>Insecta</taxon>
        <taxon>Pterygota</taxon>
        <taxon>Neoptera</taxon>
        <taxon>Polyneoptera</taxon>
        <taxon>Phasmatodea</taxon>
        <taxon>Timematodea</taxon>
        <taxon>Timematoidea</taxon>
        <taxon>Timematidae</taxon>
        <taxon>Timema</taxon>
    </lineage>
</organism>
<evidence type="ECO:0000256" key="6">
    <source>
        <dbReference type="SAM" id="Phobius"/>
    </source>
</evidence>
<keyword evidence="4 6" id="KW-0472">Membrane</keyword>
<keyword evidence="2 6" id="KW-0812">Transmembrane</keyword>
<dbReference type="InterPro" id="IPR005829">
    <property type="entry name" value="Sugar_transporter_CS"/>
</dbReference>
<feature type="transmembrane region" description="Helical" evidence="6">
    <location>
        <begin position="328"/>
        <end position="346"/>
    </location>
</feature>
<dbReference type="Gene3D" id="1.20.1250.20">
    <property type="entry name" value="MFS general substrate transporter like domains"/>
    <property type="match status" value="1"/>
</dbReference>
<protein>
    <recommendedName>
        <fullName evidence="7">Major facilitator superfamily (MFS) profile domain-containing protein</fullName>
    </recommendedName>
</protein>
<feature type="transmembrane region" description="Helical" evidence="6">
    <location>
        <begin position="416"/>
        <end position="437"/>
    </location>
</feature>
<feature type="transmembrane region" description="Helical" evidence="6">
    <location>
        <begin position="210"/>
        <end position="230"/>
    </location>
</feature>
<evidence type="ECO:0000259" key="7">
    <source>
        <dbReference type="PROSITE" id="PS50850"/>
    </source>
</evidence>
<evidence type="ECO:0000256" key="2">
    <source>
        <dbReference type="ARBA" id="ARBA00022692"/>
    </source>
</evidence>
<name>A0A7R9ICF6_9NEOP</name>
<feature type="transmembrane region" description="Helical" evidence="6">
    <location>
        <begin position="558"/>
        <end position="578"/>
    </location>
</feature>
<accession>A0A7R9ICF6</accession>
<feature type="transmembrane region" description="Helical" evidence="6">
    <location>
        <begin position="443"/>
        <end position="466"/>
    </location>
</feature>
<reference evidence="8" key="1">
    <citation type="submission" date="2020-11" db="EMBL/GenBank/DDBJ databases">
        <authorList>
            <person name="Tran Van P."/>
        </authorList>
    </citation>
    <scope>NUCLEOTIDE SEQUENCE</scope>
</reference>
<evidence type="ECO:0000256" key="5">
    <source>
        <dbReference type="SAM" id="MobiDB-lite"/>
    </source>
</evidence>
<dbReference type="CDD" id="cd17317">
    <property type="entry name" value="MFS_SLC22"/>
    <property type="match status" value="1"/>
</dbReference>
<dbReference type="GO" id="GO:0022857">
    <property type="term" value="F:transmembrane transporter activity"/>
    <property type="evidence" value="ECO:0007669"/>
    <property type="project" value="InterPro"/>
</dbReference>
<feature type="region of interest" description="Disordered" evidence="5">
    <location>
        <begin position="1"/>
        <end position="48"/>
    </location>
</feature>
<evidence type="ECO:0000256" key="4">
    <source>
        <dbReference type="ARBA" id="ARBA00023136"/>
    </source>
</evidence>
<comment type="subcellular location">
    <subcellularLocation>
        <location evidence="1">Membrane</location>
        <topology evidence="1">Multi-pass membrane protein</topology>
    </subcellularLocation>
</comment>
<proteinExistence type="predicted"/>
<dbReference type="InterPro" id="IPR005828">
    <property type="entry name" value="MFS_sugar_transport-like"/>
</dbReference>
<evidence type="ECO:0000256" key="3">
    <source>
        <dbReference type="ARBA" id="ARBA00022989"/>
    </source>
</evidence>
<dbReference type="EMBL" id="OE000340">
    <property type="protein sequence ID" value="CAD7453463.1"/>
    <property type="molecule type" value="Genomic_DNA"/>
</dbReference>
<dbReference type="PROSITE" id="PS50850">
    <property type="entry name" value="MFS"/>
    <property type="match status" value="1"/>
</dbReference>
<sequence length="649" mass="71743">MLRASGSDTKDSASMATTATPNGGPVKTTLKDSFGSTAEEEEEDDPVSQAVGEFGRWQLQLTFLLSLFNVPCTFHIFAVTFQAPVVDFWCTRPPGFTEMDVPTWRNMSHSVVLSQVNSTGRRANRCPDNCVQCQLRTKTIAPKGMSRWATQNGTPEYDACAVWDMDYNNTAINNVATTNITRLCTDWEFSREEFGDTIISQWNLVCDRQALPNVAEMMFLAGVALGGLISGMISDRFGRKKTLMGSLVLQICIALSMTFCPWFEVYVALRFCLGFISVGVVFSGFVLCMELVGGKWRTISGVSYLFPVPLSYIAIAGIAYYVRGWKNLQLAITLPSLLLFGLWWILPESPRWLLAMGRKDEVMLILKEAARVNKRQLPANTDKILQQMMDMKDPGDEKKAGILDLFRTPNMRKTSLILYIIWFSVYLVYYGLVLNLGKIGGNVYLNTILSGVVEIPAIAISILILLKMGRRGPFCLTLMVSGVACFLTLLVPLGRSYLDWNTISLTPMYNHLDVVTGRSDLEWITISLAMLGKFAVSSSNAVMPVFTAELFPTVVRNLGVGSSNVSAGVALMLVPYLWNLTDIDARVPMGVLGVFGIVGGLSVLLLPETANRPLAETLQEGEDARVMERRPSIVPRRKSRGNCNGSFAE</sequence>
<evidence type="ECO:0000313" key="8">
    <source>
        <dbReference type="EMBL" id="CAD7453463.1"/>
    </source>
</evidence>
<feature type="transmembrane region" description="Helical" evidence="6">
    <location>
        <begin position="523"/>
        <end position="546"/>
    </location>
</feature>
<evidence type="ECO:0000256" key="1">
    <source>
        <dbReference type="ARBA" id="ARBA00004141"/>
    </source>
</evidence>
<feature type="transmembrane region" description="Helical" evidence="6">
    <location>
        <begin position="265"/>
        <end position="292"/>
    </location>
</feature>
<dbReference type="GO" id="GO:0016020">
    <property type="term" value="C:membrane"/>
    <property type="evidence" value="ECO:0007669"/>
    <property type="project" value="UniProtKB-SubCell"/>
</dbReference>
<feature type="transmembrane region" description="Helical" evidence="6">
    <location>
        <begin position="242"/>
        <end position="259"/>
    </location>
</feature>
<feature type="transmembrane region" description="Helical" evidence="6">
    <location>
        <begin position="304"/>
        <end position="322"/>
    </location>
</feature>
<feature type="region of interest" description="Disordered" evidence="5">
    <location>
        <begin position="630"/>
        <end position="649"/>
    </location>
</feature>
<feature type="compositionally biased region" description="Polar residues" evidence="5">
    <location>
        <begin position="12"/>
        <end position="21"/>
    </location>
</feature>
<gene>
    <name evidence="8" type="ORF">TTEB3V08_LOCUS1601</name>
</gene>
<keyword evidence="3 6" id="KW-1133">Transmembrane helix</keyword>
<feature type="transmembrane region" description="Helical" evidence="6">
    <location>
        <begin position="473"/>
        <end position="493"/>
    </location>
</feature>
<dbReference type="AlphaFoldDB" id="A0A7R9ICF6"/>
<feature type="transmembrane region" description="Helical" evidence="6">
    <location>
        <begin position="590"/>
        <end position="607"/>
    </location>
</feature>
<dbReference type="InterPro" id="IPR036259">
    <property type="entry name" value="MFS_trans_sf"/>
</dbReference>
<dbReference type="PROSITE" id="PS00216">
    <property type="entry name" value="SUGAR_TRANSPORT_1"/>
    <property type="match status" value="1"/>
</dbReference>
<dbReference type="PANTHER" id="PTHR24064">
    <property type="entry name" value="SOLUTE CARRIER FAMILY 22 MEMBER"/>
    <property type="match status" value="1"/>
</dbReference>
<dbReference type="SUPFAM" id="SSF103473">
    <property type="entry name" value="MFS general substrate transporter"/>
    <property type="match status" value="1"/>
</dbReference>
<dbReference type="Pfam" id="PF00083">
    <property type="entry name" value="Sugar_tr"/>
    <property type="match status" value="1"/>
</dbReference>